<keyword evidence="12" id="KW-0046">Antibiotic resistance</keyword>
<evidence type="ECO:0000256" key="6">
    <source>
        <dbReference type="ARBA" id="ARBA00012865"/>
    </source>
</evidence>
<evidence type="ECO:0000256" key="4">
    <source>
        <dbReference type="ARBA" id="ARBA00005250"/>
    </source>
</evidence>
<dbReference type="InterPro" id="IPR001018">
    <property type="entry name" value="Beta-lactamase_class-B_CS"/>
</dbReference>
<accession>A0A3C1KIG1</accession>
<evidence type="ECO:0000313" key="16">
    <source>
        <dbReference type="Proteomes" id="UP000259273"/>
    </source>
</evidence>
<dbReference type="GO" id="GO:0008270">
    <property type="term" value="F:zinc ion binding"/>
    <property type="evidence" value="ECO:0007669"/>
    <property type="project" value="InterPro"/>
</dbReference>
<feature type="chain" id="PRO_5017831374" description="beta-lactamase" evidence="13">
    <location>
        <begin position="40"/>
        <end position="271"/>
    </location>
</feature>
<dbReference type="GO" id="GO:0046677">
    <property type="term" value="P:response to antibiotic"/>
    <property type="evidence" value="ECO:0007669"/>
    <property type="project" value="UniProtKB-KW"/>
</dbReference>
<evidence type="ECO:0000259" key="14">
    <source>
        <dbReference type="SMART" id="SM00849"/>
    </source>
</evidence>
<organism evidence="15 16">
    <name type="scientific">Haliea salexigens</name>
    <dbReference type="NCBI Taxonomy" id="287487"/>
    <lineage>
        <taxon>Bacteria</taxon>
        <taxon>Pseudomonadati</taxon>
        <taxon>Pseudomonadota</taxon>
        <taxon>Gammaproteobacteria</taxon>
        <taxon>Cellvibrionales</taxon>
        <taxon>Halieaceae</taxon>
        <taxon>Haliea</taxon>
    </lineage>
</organism>
<comment type="caution">
    <text evidence="15">The sequence shown here is derived from an EMBL/GenBank/DDBJ whole genome shotgun (WGS) entry which is preliminary data.</text>
</comment>
<dbReference type="PROSITE" id="PS00743">
    <property type="entry name" value="BETA_LACTAMASE_B_1"/>
    <property type="match status" value="1"/>
</dbReference>
<evidence type="ECO:0000256" key="3">
    <source>
        <dbReference type="ARBA" id="ARBA00004418"/>
    </source>
</evidence>
<comment type="similarity">
    <text evidence="4">Belongs to the metallo-beta-lactamase superfamily. Class-B beta-lactamase family.</text>
</comment>
<feature type="signal peptide" evidence="13">
    <location>
        <begin position="1"/>
        <end position="39"/>
    </location>
</feature>
<evidence type="ECO:0000256" key="10">
    <source>
        <dbReference type="ARBA" id="ARBA00022801"/>
    </source>
</evidence>
<dbReference type="Pfam" id="PF00753">
    <property type="entry name" value="Lactamase_B"/>
    <property type="match status" value="1"/>
</dbReference>
<proteinExistence type="inferred from homology"/>
<evidence type="ECO:0000313" key="15">
    <source>
        <dbReference type="EMBL" id="HAN26490.1"/>
    </source>
</evidence>
<dbReference type="AlphaFoldDB" id="A0A3C1KIG1"/>
<dbReference type="PANTHER" id="PTHR42951:SF4">
    <property type="entry name" value="ACYL-COENZYME A THIOESTERASE MBLAC2"/>
    <property type="match status" value="1"/>
</dbReference>
<comment type="catalytic activity">
    <reaction evidence="1">
        <text>a beta-lactam + H2O = a substituted beta-amino acid</text>
        <dbReference type="Rhea" id="RHEA:20401"/>
        <dbReference type="ChEBI" id="CHEBI:15377"/>
        <dbReference type="ChEBI" id="CHEBI:35627"/>
        <dbReference type="ChEBI" id="CHEBI:140347"/>
        <dbReference type="EC" id="3.5.2.6"/>
    </reaction>
</comment>
<keyword evidence="10 15" id="KW-0378">Hydrolase</keyword>
<keyword evidence="7" id="KW-0479">Metal-binding</keyword>
<gene>
    <name evidence="15" type="ORF">DCP75_01945</name>
</gene>
<evidence type="ECO:0000256" key="11">
    <source>
        <dbReference type="ARBA" id="ARBA00022833"/>
    </source>
</evidence>
<dbReference type="GO" id="GO:0042597">
    <property type="term" value="C:periplasmic space"/>
    <property type="evidence" value="ECO:0007669"/>
    <property type="project" value="UniProtKB-SubCell"/>
</dbReference>
<dbReference type="InterPro" id="IPR036866">
    <property type="entry name" value="RibonucZ/Hydroxyglut_hydro"/>
</dbReference>
<dbReference type="EMBL" id="DMND01000036">
    <property type="protein sequence ID" value="HAN26490.1"/>
    <property type="molecule type" value="Genomic_DNA"/>
</dbReference>
<evidence type="ECO:0000256" key="2">
    <source>
        <dbReference type="ARBA" id="ARBA00001947"/>
    </source>
</evidence>
<name>A0A3C1KIG1_9GAMM</name>
<dbReference type="SMART" id="SM00849">
    <property type="entry name" value="Lactamase_B"/>
    <property type="match status" value="1"/>
</dbReference>
<evidence type="ECO:0000256" key="12">
    <source>
        <dbReference type="ARBA" id="ARBA00023251"/>
    </source>
</evidence>
<evidence type="ECO:0000256" key="9">
    <source>
        <dbReference type="ARBA" id="ARBA00022764"/>
    </source>
</evidence>
<comment type="cofactor">
    <cofactor evidence="2">
        <name>Zn(2+)</name>
        <dbReference type="ChEBI" id="CHEBI:29105"/>
    </cofactor>
</comment>
<keyword evidence="11" id="KW-0862">Zinc</keyword>
<evidence type="ECO:0000256" key="5">
    <source>
        <dbReference type="ARBA" id="ARBA00011245"/>
    </source>
</evidence>
<dbReference type="InterPro" id="IPR050855">
    <property type="entry name" value="NDM-1-like"/>
</dbReference>
<dbReference type="Gene3D" id="3.60.15.10">
    <property type="entry name" value="Ribonuclease Z/Hydroxyacylglutathione hydrolase-like"/>
    <property type="match status" value="1"/>
</dbReference>
<dbReference type="PANTHER" id="PTHR42951">
    <property type="entry name" value="METALLO-BETA-LACTAMASE DOMAIN-CONTAINING"/>
    <property type="match status" value="1"/>
</dbReference>
<evidence type="ECO:0000256" key="1">
    <source>
        <dbReference type="ARBA" id="ARBA00001526"/>
    </source>
</evidence>
<reference evidence="15 16" key="1">
    <citation type="journal article" date="2018" name="Nat. Biotechnol.">
        <title>A standardized bacterial taxonomy based on genome phylogeny substantially revises the tree of life.</title>
        <authorList>
            <person name="Parks D.H."/>
            <person name="Chuvochina M."/>
            <person name="Waite D.W."/>
            <person name="Rinke C."/>
            <person name="Skarshewski A."/>
            <person name="Chaumeil P.A."/>
            <person name="Hugenholtz P."/>
        </authorList>
    </citation>
    <scope>NUCLEOTIDE SEQUENCE [LARGE SCALE GENOMIC DNA]</scope>
    <source>
        <strain evidence="15">UBA9158</strain>
    </source>
</reference>
<dbReference type="GO" id="GO:0008800">
    <property type="term" value="F:beta-lactamase activity"/>
    <property type="evidence" value="ECO:0007669"/>
    <property type="project" value="UniProtKB-EC"/>
</dbReference>
<dbReference type="CDD" id="cd16282">
    <property type="entry name" value="metallo-hydrolase-like_MBL-fold"/>
    <property type="match status" value="1"/>
</dbReference>
<protein>
    <recommendedName>
        <fullName evidence="6">beta-lactamase</fullName>
        <ecNumber evidence="6">3.5.2.6</ecNumber>
    </recommendedName>
</protein>
<evidence type="ECO:0000256" key="7">
    <source>
        <dbReference type="ARBA" id="ARBA00022723"/>
    </source>
</evidence>
<comment type="subunit">
    <text evidence="5">Monomer.</text>
</comment>
<comment type="subcellular location">
    <subcellularLocation>
        <location evidence="3">Periplasm</location>
    </subcellularLocation>
</comment>
<feature type="domain" description="Metallo-beta-lactamase" evidence="14">
    <location>
        <begin position="64"/>
        <end position="249"/>
    </location>
</feature>
<sequence>MSSFTTHCAQSLPVAPRALAPAALLCFAMALPLAAPAEADNHGELPEVTTTALTGTLHLLQGRGGNVVASVGEDGLLIIDDDYENMVPAYEAALVDLAGADANPSFVLNTHWHSDHTGGNLFWADRGAVVVAHTRVRERMATRQDMPTMNRVVEPSPEGALPVVTFGDSLALHFNDDDLEVQHYAAGHTDGDSVVYFTAENVVHMGDLYFKDRFPFVDIASGGTVPGYIAAVQAVLERVDGSTVIVPGHGSLASKADLERYLDMLQLTSTY</sequence>
<keyword evidence="9" id="KW-0574">Periplasm</keyword>
<dbReference type="InterPro" id="IPR001279">
    <property type="entry name" value="Metallo-B-lactamas"/>
</dbReference>
<dbReference type="GO" id="GO:0017001">
    <property type="term" value="P:antibiotic catabolic process"/>
    <property type="evidence" value="ECO:0007669"/>
    <property type="project" value="InterPro"/>
</dbReference>
<dbReference type="EC" id="3.5.2.6" evidence="6"/>
<dbReference type="SUPFAM" id="SSF56281">
    <property type="entry name" value="Metallo-hydrolase/oxidoreductase"/>
    <property type="match status" value="1"/>
</dbReference>
<keyword evidence="8 13" id="KW-0732">Signal</keyword>
<feature type="non-terminal residue" evidence="15">
    <location>
        <position position="271"/>
    </location>
</feature>
<evidence type="ECO:0000256" key="13">
    <source>
        <dbReference type="SAM" id="SignalP"/>
    </source>
</evidence>
<dbReference type="Proteomes" id="UP000259273">
    <property type="component" value="Unassembled WGS sequence"/>
</dbReference>
<dbReference type="STRING" id="1121937.GCA_000423125_03282"/>
<evidence type="ECO:0000256" key="8">
    <source>
        <dbReference type="ARBA" id="ARBA00022729"/>
    </source>
</evidence>